<comment type="caution">
    <text evidence="1">The sequence shown here is derived from an EMBL/GenBank/DDBJ whole genome shotgun (WGS) entry which is preliminary data.</text>
</comment>
<name>A0A8H3XBQ4_GIGMA</name>
<organism evidence="1 2">
    <name type="scientific">Gigaspora margarita</name>
    <dbReference type="NCBI Taxonomy" id="4874"/>
    <lineage>
        <taxon>Eukaryota</taxon>
        <taxon>Fungi</taxon>
        <taxon>Fungi incertae sedis</taxon>
        <taxon>Mucoromycota</taxon>
        <taxon>Glomeromycotina</taxon>
        <taxon>Glomeromycetes</taxon>
        <taxon>Diversisporales</taxon>
        <taxon>Gigasporaceae</taxon>
        <taxon>Gigaspora</taxon>
    </lineage>
</organism>
<dbReference type="OrthoDB" id="10485509at2759"/>
<dbReference type="EMBL" id="WTPW01001271">
    <property type="protein sequence ID" value="KAF0445529.1"/>
    <property type="molecule type" value="Genomic_DNA"/>
</dbReference>
<gene>
    <name evidence="1" type="ORF">F8M41_003146</name>
</gene>
<sequence length="172" mass="19484">MPQGKCNWKGHNVVPQNKPLNLCDIEYYRSHNPDHVRKKLLRMANSVRKTITNRAANVISSILATVQQSLHQKNQVQPTSTQFVPNLEAIQNALKYDKKQHYPSVSEYEKICSIMDTHESEGTIILKQYGIKDAHDPKKQAVILGIVSTIMPTLLTKYPDFLAMDSMVVVIA</sequence>
<dbReference type="AlphaFoldDB" id="A0A8H3XBQ4"/>
<keyword evidence="2" id="KW-1185">Reference proteome</keyword>
<dbReference type="Proteomes" id="UP000439903">
    <property type="component" value="Unassembled WGS sequence"/>
</dbReference>
<accession>A0A8H3XBQ4</accession>
<reference evidence="1 2" key="1">
    <citation type="journal article" date="2019" name="Environ. Microbiol.">
        <title>At the nexus of three kingdoms: the genome of the mycorrhizal fungus Gigaspora margarita provides insights into plant, endobacterial and fungal interactions.</title>
        <authorList>
            <person name="Venice F."/>
            <person name="Ghignone S."/>
            <person name="Salvioli di Fossalunga A."/>
            <person name="Amselem J."/>
            <person name="Novero M."/>
            <person name="Xianan X."/>
            <person name="Sedzielewska Toro K."/>
            <person name="Morin E."/>
            <person name="Lipzen A."/>
            <person name="Grigoriev I.V."/>
            <person name="Henrissat B."/>
            <person name="Martin F.M."/>
            <person name="Bonfante P."/>
        </authorList>
    </citation>
    <scope>NUCLEOTIDE SEQUENCE [LARGE SCALE GENOMIC DNA]</scope>
    <source>
        <strain evidence="1 2">BEG34</strain>
    </source>
</reference>
<protein>
    <submittedName>
        <fullName evidence="1">Uncharacterized protein</fullName>
    </submittedName>
</protein>
<evidence type="ECO:0000313" key="1">
    <source>
        <dbReference type="EMBL" id="KAF0445529.1"/>
    </source>
</evidence>
<proteinExistence type="predicted"/>
<evidence type="ECO:0000313" key="2">
    <source>
        <dbReference type="Proteomes" id="UP000439903"/>
    </source>
</evidence>